<dbReference type="AlphaFoldDB" id="A0AA37WVJ5"/>
<keyword evidence="2" id="KW-1003">Cell membrane</keyword>
<evidence type="ECO:0000256" key="6">
    <source>
        <dbReference type="SAM" id="Phobius"/>
    </source>
</evidence>
<feature type="transmembrane region" description="Helical" evidence="6">
    <location>
        <begin position="354"/>
        <end position="387"/>
    </location>
</feature>
<evidence type="ECO:0000256" key="3">
    <source>
        <dbReference type="ARBA" id="ARBA00022692"/>
    </source>
</evidence>
<evidence type="ECO:0000256" key="4">
    <source>
        <dbReference type="ARBA" id="ARBA00022989"/>
    </source>
</evidence>
<keyword evidence="3 6" id="KW-0812">Transmembrane</keyword>
<feature type="transmembrane region" description="Helical" evidence="6">
    <location>
        <begin position="324"/>
        <end position="342"/>
    </location>
</feature>
<proteinExistence type="predicted"/>
<organism evidence="7 8">
    <name type="scientific">Paraferrimonas haliotis</name>
    <dbReference type="NCBI Taxonomy" id="2013866"/>
    <lineage>
        <taxon>Bacteria</taxon>
        <taxon>Pseudomonadati</taxon>
        <taxon>Pseudomonadota</taxon>
        <taxon>Gammaproteobacteria</taxon>
        <taxon>Alteromonadales</taxon>
        <taxon>Ferrimonadaceae</taxon>
        <taxon>Paraferrimonas</taxon>
    </lineage>
</organism>
<dbReference type="InterPro" id="IPR050367">
    <property type="entry name" value="APC_superfamily"/>
</dbReference>
<evidence type="ECO:0000313" key="8">
    <source>
        <dbReference type="Proteomes" id="UP001157439"/>
    </source>
</evidence>
<dbReference type="Pfam" id="PF13520">
    <property type="entry name" value="AA_permease_2"/>
    <property type="match status" value="1"/>
</dbReference>
<feature type="transmembrane region" description="Helical" evidence="6">
    <location>
        <begin position="203"/>
        <end position="225"/>
    </location>
</feature>
<feature type="transmembrane region" description="Helical" evidence="6">
    <location>
        <begin position="297"/>
        <end position="318"/>
    </location>
</feature>
<evidence type="ECO:0000256" key="1">
    <source>
        <dbReference type="ARBA" id="ARBA00004651"/>
    </source>
</evidence>
<reference evidence="7 8" key="1">
    <citation type="journal article" date="2014" name="Int. J. Syst. Evol. Microbiol.">
        <title>Complete genome sequence of Corynebacterium casei LMG S-19264T (=DSM 44701T), isolated from a smear-ripened cheese.</title>
        <authorList>
            <consortium name="US DOE Joint Genome Institute (JGI-PGF)"/>
            <person name="Walter F."/>
            <person name="Albersmeier A."/>
            <person name="Kalinowski J."/>
            <person name="Ruckert C."/>
        </authorList>
    </citation>
    <scope>NUCLEOTIDE SEQUENCE [LARGE SCALE GENOMIC DNA]</scope>
    <source>
        <strain evidence="7 8">NBRC 112785</strain>
    </source>
</reference>
<protein>
    <submittedName>
        <fullName evidence="7">L-methionine/branched-chain amino acid transporter</fullName>
    </submittedName>
</protein>
<dbReference type="Gene3D" id="1.20.1740.10">
    <property type="entry name" value="Amino acid/polyamine transporter I"/>
    <property type="match status" value="1"/>
</dbReference>
<dbReference type="Proteomes" id="UP001157439">
    <property type="component" value="Unassembled WGS sequence"/>
</dbReference>
<keyword evidence="4 6" id="KW-1133">Transmembrane helix</keyword>
<feature type="transmembrane region" description="Helical" evidence="6">
    <location>
        <begin position="133"/>
        <end position="152"/>
    </location>
</feature>
<name>A0AA37WVJ5_9GAMM</name>
<evidence type="ECO:0000313" key="7">
    <source>
        <dbReference type="EMBL" id="GLS82097.1"/>
    </source>
</evidence>
<dbReference type="NCBIfam" id="NF008245">
    <property type="entry name" value="PRK11021.1"/>
    <property type="match status" value="1"/>
</dbReference>
<feature type="transmembrane region" description="Helical" evidence="6">
    <location>
        <begin position="98"/>
        <end position="121"/>
    </location>
</feature>
<dbReference type="GO" id="GO:0005886">
    <property type="term" value="C:plasma membrane"/>
    <property type="evidence" value="ECO:0007669"/>
    <property type="project" value="UniProtKB-SubCell"/>
</dbReference>
<comment type="caution">
    <text evidence="7">The sequence shown here is derived from an EMBL/GenBank/DDBJ whole genome shotgun (WGS) entry which is preliminary data.</text>
</comment>
<feature type="transmembrane region" description="Helical" evidence="6">
    <location>
        <begin position="72"/>
        <end position="92"/>
    </location>
</feature>
<feature type="transmembrane region" description="Helical" evidence="6">
    <location>
        <begin position="172"/>
        <end position="191"/>
    </location>
</feature>
<sequence length="396" mass="42271">MATTLLGTGVFILPQMTIAIAQQQALLAWALLTAMMLPVALVFGRLSGVLPHAAGPAYFVEKAFGLNAGRSIGLIFLLVVPIGAPAALLMTFEFVTSVIPLSGIGLLVGQGLALLSLWLLNRKGLQISAKLQFALTLAIVAVVVTMLLALSATPLPQVTSHDIEWRNLSPMLQAAGVAFWSFLGIEAMTHLSKEFKDPKRDMLPAMSLGVLLVGVLYLCCCYLLIDIKPGDGLAMVVAFDRLFGGYGALVIGVLGSASGLATVNVYAASTSRLMASFAEQGILPTVLARKNRYGVPMLALTLLLSVNGLVLLFAYLSNQSLHDLISWSNGVFVLIYGASMLAATRLLGRRFRRLAWLGLLPCFALAWGLGWQMLYALAVLAIAVLFLSRKRLINTG</sequence>
<keyword evidence="8" id="KW-1185">Reference proteome</keyword>
<dbReference type="EMBL" id="BSPO01000001">
    <property type="protein sequence ID" value="GLS82097.1"/>
    <property type="molecule type" value="Genomic_DNA"/>
</dbReference>
<evidence type="ECO:0000256" key="2">
    <source>
        <dbReference type="ARBA" id="ARBA00022475"/>
    </source>
</evidence>
<feature type="transmembrane region" description="Helical" evidence="6">
    <location>
        <begin position="245"/>
        <end position="267"/>
    </location>
</feature>
<comment type="subcellular location">
    <subcellularLocation>
        <location evidence="1">Cell membrane</location>
        <topology evidence="1">Multi-pass membrane protein</topology>
    </subcellularLocation>
</comment>
<dbReference type="InterPro" id="IPR002293">
    <property type="entry name" value="AA/rel_permease1"/>
</dbReference>
<keyword evidence="5 6" id="KW-0472">Membrane</keyword>
<dbReference type="GO" id="GO:0022857">
    <property type="term" value="F:transmembrane transporter activity"/>
    <property type="evidence" value="ECO:0007669"/>
    <property type="project" value="InterPro"/>
</dbReference>
<dbReference type="PANTHER" id="PTHR42770:SF13">
    <property type="entry name" value="L-METHIONINE_BRANCHED-CHAIN AMINO ACID EXPORTER YJEH"/>
    <property type="match status" value="1"/>
</dbReference>
<evidence type="ECO:0000256" key="5">
    <source>
        <dbReference type="ARBA" id="ARBA00023136"/>
    </source>
</evidence>
<gene>
    <name evidence="7" type="primary">yjeH</name>
    <name evidence="7" type="ORF">GCM10007894_00740</name>
</gene>
<accession>A0AA37WVJ5</accession>
<dbReference type="PIRSF" id="PIRSF006060">
    <property type="entry name" value="AA_transporter"/>
    <property type="match status" value="1"/>
</dbReference>
<dbReference type="PANTHER" id="PTHR42770">
    <property type="entry name" value="AMINO ACID TRANSPORTER-RELATED"/>
    <property type="match status" value="1"/>
</dbReference>